<dbReference type="Gene3D" id="2.60.40.380">
    <property type="entry name" value="Purple acid phosphatase-like, N-terminal"/>
    <property type="match status" value="1"/>
</dbReference>
<evidence type="ECO:0008006" key="6">
    <source>
        <dbReference type="Google" id="ProtNLM"/>
    </source>
</evidence>
<dbReference type="EMBL" id="BMER01000001">
    <property type="protein sequence ID" value="GGG85721.1"/>
    <property type="molecule type" value="Genomic_DNA"/>
</dbReference>
<dbReference type="RefSeq" id="WP_188505621.1">
    <property type="nucleotide sequence ID" value="NZ_BMER01000001.1"/>
</dbReference>
<dbReference type="AlphaFoldDB" id="A0A917HQ13"/>
<feature type="domain" description="Calcineurin-like phosphoesterase" evidence="2">
    <location>
        <begin position="347"/>
        <end position="526"/>
    </location>
</feature>
<evidence type="ECO:0000256" key="1">
    <source>
        <dbReference type="ARBA" id="ARBA00022729"/>
    </source>
</evidence>
<dbReference type="GO" id="GO:0003993">
    <property type="term" value="F:acid phosphatase activity"/>
    <property type="evidence" value="ECO:0007669"/>
    <property type="project" value="InterPro"/>
</dbReference>
<keyword evidence="1" id="KW-0732">Signal</keyword>
<dbReference type="Gene3D" id="3.60.21.10">
    <property type="match status" value="1"/>
</dbReference>
<reference evidence="4" key="1">
    <citation type="journal article" date="2014" name="Int. J. Syst. Evol. Microbiol.">
        <title>Complete genome sequence of Corynebacterium casei LMG S-19264T (=DSM 44701T), isolated from a smear-ripened cheese.</title>
        <authorList>
            <consortium name="US DOE Joint Genome Institute (JGI-PGF)"/>
            <person name="Walter F."/>
            <person name="Albersmeier A."/>
            <person name="Kalinowski J."/>
            <person name="Ruckert C."/>
        </authorList>
    </citation>
    <scope>NUCLEOTIDE SEQUENCE</scope>
    <source>
        <strain evidence="4">CGMCC 1.12195</strain>
    </source>
</reference>
<feature type="domain" description="Purple acid phosphatase N-terminal" evidence="3">
    <location>
        <begin position="243"/>
        <end position="338"/>
    </location>
</feature>
<comment type="caution">
    <text evidence="4">The sequence shown here is derived from an EMBL/GenBank/DDBJ whole genome shotgun (WGS) entry which is preliminary data.</text>
</comment>
<dbReference type="PANTHER" id="PTHR22953">
    <property type="entry name" value="ACID PHOSPHATASE RELATED"/>
    <property type="match status" value="1"/>
</dbReference>
<dbReference type="InterPro" id="IPR015914">
    <property type="entry name" value="PAPs_N"/>
</dbReference>
<gene>
    <name evidence="4" type="ORF">GCM10007415_18870</name>
</gene>
<evidence type="ECO:0000259" key="3">
    <source>
        <dbReference type="Pfam" id="PF16656"/>
    </source>
</evidence>
<dbReference type="Pfam" id="PF16656">
    <property type="entry name" value="Pur_ac_phosph_N"/>
    <property type="match status" value="1"/>
</dbReference>
<reference evidence="4" key="2">
    <citation type="submission" date="2020-09" db="EMBL/GenBank/DDBJ databases">
        <authorList>
            <person name="Sun Q."/>
            <person name="Zhou Y."/>
        </authorList>
    </citation>
    <scope>NUCLEOTIDE SEQUENCE</scope>
    <source>
        <strain evidence="4">CGMCC 1.12195</strain>
    </source>
</reference>
<evidence type="ECO:0000313" key="4">
    <source>
        <dbReference type="EMBL" id="GGG85721.1"/>
    </source>
</evidence>
<accession>A0A917HQ13</accession>
<proteinExistence type="predicted"/>
<dbReference type="InterPro" id="IPR039331">
    <property type="entry name" value="PAPs-like"/>
</dbReference>
<dbReference type="InterPro" id="IPR004843">
    <property type="entry name" value="Calcineurin-like_PHP"/>
</dbReference>
<dbReference type="PANTHER" id="PTHR22953:SF153">
    <property type="entry name" value="PURPLE ACID PHOSPHATASE"/>
    <property type="match status" value="1"/>
</dbReference>
<name>A0A917HQ13_9SPHI</name>
<dbReference type="SUPFAM" id="SSF49363">
    <property type="entry name" value="Purple acid phosphatase, N-terminal domain"/>
    <property type="match status" value="1"/>
</dbReference>
<dbReference type="GO" id="GO:0046872">
    <property type="term" value="F:metal ion binding"/>
    <property type="evidence" value="ECO:0007669"/>
    <property type="project" value="InterPro"/>
</dbReference>
<dbReference type="SUPFAM" id="SSF56300">
    <property type="entry name" value="Metallo-dependent phosphatases"/>
    <property type="match status" value="1"/>
</dbReference>
<evidence type="ECO:0000313" key="5">
    <source>
        <dbReference type="Proteomes" id="UP000660862"/>
    </source>
</evidence>
<dbReference type="InterPro" id="IPR029052">
    <property type="entry name" value="Metallo-depent_PP-like"/>
</dbReference>
<dbReference type="InterPro" id="IPR008963">
    <property type="entry name" value="Purple_acid_Pase-like_N"/>
</dbReference>
<dbReference type="PROSITE" id="PS51257">
    <property type="entry name" value="PROKAR_LIPOPROTEIN"/>
    <property type="match status" value="1"/>
</dbReference>
<dbReference type="Pfam" id="PF00149">
    <property type="entry name" value="Metallophos"/>
    <property type="match status" value="1"/>
</dbReference>
<evidence type="ECO:0000259" key="2">
    <source>
        <dbReference type="Pfam" id="PF00149"/>
    </source>
</evidence>
<keyword evidence="5" id="KW-1185">Reference proteome</keyword>
<organism evidence="4 5">
    <name type="scientific">Parapedobacter pyrenivorans</name>
    <dbReference type="NCBI Taxonomy" id="1305674"/>
    <lineage>
        <taxon>Bacteria</taxon>
        <taxon>Pseudomonadati</taxon>
        <taxon>Bacteroidota</taxon>
        <taxon>Sphingobacteriia</taxon>
        <taxon>Sphingobacteriales</taxon>
        <taxon>Sphingobacteriaceae</taxon>
        <taxon>Parapedobacter</taxon>
    </lineage>
</organism>
<dbReference type="Proteomes" id="UP000660862">
    <property type="component" value="Unassembled WGS sequence"/>
</dbReference>
<protein>
    <recommendedName>
        <fullName evidence="6">Calcineurin-like phosphoesterase</fullName>
    </recommendedName>
</protein>
<sequence>MKRTGLDKIRFVASLGNRTLWVIAAWGAISLSGCAQRHGLRHDSVAGVMGTVVTRLYDQLTPAQLDTLSDAFILGFISPEEKATLATAYWRFEVNVPVVVSVMRDSAQQKVPFWLADEGFEKTGLTVRNELYTYEVWQKEFTAGEVGLGINGFDKHRPVYFVSVAPVDAADPLKIRAIFPREQVISVLDTGAFTYFDWDGLVLKEVPPSLRGQHLLPTIRGRAREAHVVGGFRYTDFPSGILPDQITLTLPEDPATGAIVQWRCDRTVSHSWITYWPMNTSDTVRIEARRELLEDRQLQNDRYVSRFIARVTDLKPGMTYRYVVGHDGGVSDTLHFKTADADNRFAFTWFGDIHNDEKWGSVLQRASNKYPQTAFYVAAGDLVNTGLHGDDWDAFFGYSGGVFGHTPLMAVPGNHDSQDGLGASRYQSVLAFPDNGPAGLPSGLTYAFRYEHALFLMIDVVSFPVSKQKDWIARQLAASDATWKFVVFHFPPYTSEEPYPDIVKEWVPLFDEHHVDIVMNGHFHYYLRTDALKGGMAQQDLTGGTTYIMSVGTRGKNESGTVEPYAAKRINEGHLYQHIRIDDRKLAYVCVDSVGDIRDSFEIHK</sequence>